<dbReference type="OrthoDB" id="416253at2759"/>
<keyword evidence="6" id="KW-1185">Reference proteome</keyword>
<dbReference type="EMBL" id="UYYB01096824">
    <property type="protein sequence ID" value="VDM76349.1"/>
    <property type="molecule type" value="Genomic_DNA"/>
</dbReference>
<feature type="domain" description="NADP-dependent oxidoreductase" evidence="4">
    <location>
        <begin position="24"/>
        <end position="196"/>
    </location>
</feature>
<evidence type="ECO:0000256" key="3">
    <source>
        <dbReference type="PIRSR" id="PIRSR000097-3"/>
    </source>
</evidence>
<evidence type="ECO:0000256" key="1">
    <source>
        <dbReference type="PIRSR" id="PIRSR000097-1"/>
    </source>
</evidence>
<protein>
    <recommendedName>
        <fullName evidence="4">NADP-dependent oxidoreductase domain-containing protein</fullName>
    </recommendedName>
</protein>
<proteinExistence type="predicted"/>
<evidence type="ECO:0000313" key="5">
    <source>
        <dbReference type="EMBL" id="VDM76349.1"/>
    </source>
</evidence>
<accession>A0A3P7J8S2</accession>
<name>A0A3P7J8S2_STRVU</name>
<reference evidence="5 6" key="1">
    <citation type="submission" date="2018-11" db="EMBL/GenBank/DDBJ databases">
        <authorList>
            <consortium name="Pathogen Informatics"/>
        </authorList>
    </citation>
    <scope>NUCLEOTIDE SEQUENCE [LARGE SCALE GENOMIC DNA]</scope>
</reference>
<evidence type="ECO:0000256" key="2">
    <source>
        <dbReference type="PIRSR" id="PIRSR000097-2"/>
    </source>
</evidence>
<dbReference type="PIRSF" id="PIRSF000097">
    <property type="entry name" value="AKR"/>
    <property type="match status" value="1"/>
</dbReference>
<dbReference type="InterPro" id="IPR023210">
    <property type="entry name" value="NADP_OxRdtase_dom"/>
</dbReference>
<dbReference type="Proteomes" id="UP000270094">
    <property type="component" value="Unassembled WGS sequence"/>
</dbReference>
<gene>
    <name evidence="5" type="ORF">SVUK_LOCUS11347</name>
</gene>
<organism evidence="5 6">
    <name type="scientific">Strongylus vulgaris</name>
    <name type="common">Blood worm</name>
    <dbReference type="NCBI Taxonomy" id="40348"/>
    <lineage>
        <taxon>Eukaryota</taxon>
        <taxon>Metazoa</taxon>
        <taxon>Ecdysozoa</taxon>
        <taxon>Nematoda</taxon>
        <taxon>Chromadorea</taxon>
        <taxon>Rhabditida</taxon>
        <taxon>Rhabditina</taxon>
        <taxon>Rhabditomorpha</taxon>
        <taxon>Strongyloidea</taxon>
        <taxon>Strongylidae</taxon>
        <taxon>Strongylus</taxon>
    </lineage>
</organism>
<feature type="active site" description="Proton donor" evidence="1">
    <location>
        <position position="31"/>
    </location>
</feature>
<dbReference type="PRINTS" id="PR00069">
    <property type="entry name" value="ALDKETRDTASE"/>
</dbReference>
<dbReference type="Pfam" id="PF00248">
    <property type="entry name" value="Aldo_ket_red"/>
    <property type="match status" value="2"/>
</dbReference>
<sequence>MLNGGSLSERNFFTATSSTTKKSLFDTAFLYQNEAVIGKVLHEYFIRGKLERKDVFITTKVGVNSTKPNFFPNLLIVHEVKYIQCKFVSQKLSITLNYKKAKDSFAPAFVNDMQIPVTVSHLDTWHALEKLVDSGKLKAIGLSNFNVKQLQNVYDHARIKPANHQIECHLYWPQTELLELCKKLNISVTAYSPIGSRGRNIECHLYWPQTELLELCKKLNISVTAYSPLGSRGRNTPAQILLRYLIQKGLIVIPKSVKPERVKENINVFDFALDQDDMNKLAAVKTRVRLLLWDVAIGHPFYPFDDVDQSKLKMASIKI</sequence>
<evidence type="ECO:0000259" key="4">
    <source>
        <dbReference type="Pfam" id="PF00248"/>
    </source>
</evidence>
<feature type="binding site" evidence="2">
    <location>
        <position position="121"/>
    </location>
    <ligand>
        <name>substrate</name>
    </ligand>
</feature>
<feature type="domain" description="NADP-dependent oxidoreductase" evidence="4">
    <location>
        <begin position="234"/>
        <end position="284"/>
    </location>
</feature>
<dbReference type="Gene3D" id="3.20.20.100">
    <property type="entry name" value="NADP-dependent oxidoreductase domain"/>
    <property type="match status" value="2"/>
</dbReference>
<evidence type="ECO:0000313" key="6">
    <source>
        <dbReference type="Proteomes" id="UP000270094"/>
    </source>
</evidence>
<dbReference type="InterPro" id="IPR036812">
    <property type="entry name" value="NAD(P)_OxRdtase_dom_sf"/>
</dbReference>
<dbReference type="SUPFAM" id="SSF51430">
    <property type="entry name" value="NAD(P)-linked oxidoreductase"/>
    <property type="match status" value="2"/>
</dbReference>
<dbReference type="InterPro" id="IPR020471">
    <property type="entry name" value="AKR"/>
</dbReference>
<feature type="site" description="Lowers pKa of active site Tyr" evidence="3">
    <location>
        <position position="60"/>
    </location>
</feature>
<dbReference type="GO" id="GO:0016491">
    <property type="term" value="F:oxidoreductase activity"/>
    <property type="evidence" value="ECO:0007669"/>
    <property type="project" value="InterPro"/>
</dbReference>
<dbReference type="PANTHER" id="PTHR11732">
    <property type="entry name" value="ALDO/KETO REDUCTASE"/>
    <property type="match status" value="1"/>
</dbReference>
<dbReference type="AlphaFoldDB" id="A0A3P7J8S2"/>